<proteinExistence type="predicted"/>
<dbReference type="InterPro" id="IPR036259">
    <property type="entry name" value="MFS_trans_sf"/>
</dbReference>
<dbReference type="PANTHER" id="PTHR23534">
    <property type="entry name" value="MFS PERMEASE"/>
    <property type="match status" value="1"/>
</dbReference>
<dbReference type="OrthoDB" id="8017789at2"/>
<organism evidence="1 2">
    <name type="scientific">Rhodoblastus sphagnicola</name>
    <dbReference type="NCBI Taxonomy" id="333368"/>
    <lineage>
        <taxon>Bacteria</taxon>
        <taxon>Pseudomonadati</taxon>
        <taxon>Pseudomonadota</taxon>
        <taxon>Alphaproteobacteria</taxon>
        <taxon>Hyphomicrobiales</taxon>
        <taxon>Rhodoblastaceae</taxon>
        <taxon>Rhodoblastus</taxon>
    </lineage>
</organism>
<dbReference type="RefSeq" id="WP_104508574.1">
    <property type="nucleotide sequence ID" value="NZ_JACIGC010000003.1"/>
</dbReference>
<sequence length="406" mass="40853">MTAIGQGRATPSDMPESEIGSGMARAGRLACFCPPGLPSRELAPSPGSAAFVTDGRWSPGVVTLAGGFALSVLSQSLTLGMLPLAGRLLAPSPHLMSAPYIAMLLGAALATFPASFLLDAFGRRAALALGASLGIAGGLIMAFGLSFSLFAPFCLGAFWLGVAQGFSLFYRHEAALGSDPRGRARAALVVFGSGALAGLIGPALAGFVAQHAPEKLFAATALAAAATQVLVLVLAVFTTARAPILPGAALHEKTAPDWAAFVAPSLIAALAWFGMTVAMVGAPGAMSGCGIAAPDVFSAVSWHVIAMYAPAFFAGALARRLGADATAGLGLALIAAAWALEIYAGDYWRFAAALIVVAVGWSLATAGASLRLYRANPSRAMLAAHDALLFVSAMGGALAAAFLPVG</sequence>
<name>A0A2S6N5H0_9HYPH</name>
<comment type="caution">
    <text evidence="1">The sequence shown here is derived from an EMBL/GenBank/DDBJ whole genome shotgun (WGS) entry which is preliminary data.</text>
</comment>
<keyword evidence="2" id="KW-1185">Reference proteome</keyword>
<dbReference type="PANTHER" id="PTHR23534:SF1">
    <property type="entry name" value="MAJOR FACILITATOR SUPERFAMILY PROTEIN"/>
    <property type="match status" value="1"/>
</dbReference>
<evidence type="ECO:0000313" key="1">
    <source>
        <dbReference type="EMBL" id="PPQ29865.1"/>
    </source>
</evidence>
<evidence type="ECO:0000313" key="2">
    <source>
        <dbReference type="Proteomes" id="UP000239089"/>
    </source>
</evidence>
<gene>
    <name evidence="1" type="ORF">CCR94_14605</name>
</gene>
<dbReference type="Gene3D" id="1.20.1250.20">
    <property type="entry name" value="MFS general substrate transporter like domains"/>
    <property type="match status" value="1"/>
</dbReference>
<dbReference type="EMBL" id="NHSJ01000087">
    <property type="protein sequence ID" value="PPQ29865.1"/>
    <property type="molecule type" value="Genomic_DNA"/>
</dbReference>
<dbReference type="AlphaFoldDB" id="A0A2S6N5H0"/>
<protein>
    <recommendedName>
        <fullName evidence="3">Major facilitator superfamily (MFS) profile domain-containing protein</fullName>
    </recommendedName>
</protein>
<reference evidence="1 2" key="1">
    <citation type="journal article" date="2018" name="Arch. Microbiol.">
        <title>New insights into the metabolic potential of the phototrophic purple bacterium Rhodopila globiformis DSM 161(T) from its draft genome sequence and evidence for a vanadium-dependent nitrogenase.</title>
        <authorList>
            <person name="Imhoff J.F."/>
            <person name="Rahn T."/>
            <person name="Kunzel S."/>
            <person name="Neulinger S.C."/>
        </authorList>
    </citation>
    <scope>NUCLEOTIDE SEQUENCE [LARGE SCALE GENOMIC DNA]</scope>
    <source>
        <strain evidence="1 2">DSM 16996</strain>
    </source>
</reference>
<dbReference type="SUPFAM" id="SSF103473">
    <property type="entry name" value="MFS general substrate transporter"/>
    <property type="match status" value="1"/>
</dbReference>
<evidence type="ECO:0008006" key="3">
    <source>
        <dbReference type="Google" id="ProtNLM"/>
    </source>
</evidence>
<accession>A0A2S6N5H0</accession>
<dbReference type="Proteomes" id="UP000239089">
    <property type="component" value="Unassembled WGS sequence"/>
</dbReference>